<proteinExistence type="predicted"/>
<dbReference type="EMBL" id="MFFM01000009">
    <property type="protein sequence ID" value="OGF14026.1"/>
    <property type="molecule type" value="Genomic_DNA"/>
</dbReference>
<accession>A0A1F5RHX5</accession>
<evidence type="ECO:0000313" key="1">
    <source>
        <dbReference type="EMBL" id="OGF14026.1"/>
    </source>
</evidence>
<organism evidence="1 2">
    <name type="scientific">Candidatus Edwardsbacteria bacterium GWF2_54_11</name>
    <dbReference type="NCBI Taxonomy" id="1817851"/>
    <lineage>
        <taxon>Bacteria</taxon>
        <taxon>Candidatus Edwardsiibacteriota</taxon>
    </lineage>
</organism>
<reference evidence="1 2" key="1">
    <citation type="journal article" date="2016" name="Nat. Commun.">
        <title>Thousands of microbial genomes shed light on interconnected biogeochemical processes in an aquifer system.</title>
        <authorList>
            <person name="Anantharaman K."/>
            <person name="Brown C.T."/>
            <person name="Hug L.A."/>
            <person name="Sharon I."/>
            <person name="Castelle C.J."/>
            <person name="Probst A.J."/>
            <person name="Thomas B.C."/>
            <person name="Singh A."/>
            <person name="Wilkins M.J."/>
            <person name="Karaoz U."/>
            <person name="Brodie E.L."/>
            <person name="Williams K.H."/>
            <person name="Hubbard S.S."/>
            <person name="Banfield J.F."/>
        </authorList>
    </citation>
    <scope>NUCLEOTIDE SEQUENCE [LARGE SCALE GENOMIC DNA]</scope>
</reference>
<comment type="caution">
    <text evidence="1">The sequence shown here is derived from an EMBL/GenBank/DDBJ whole genome shotgun (WGS) entry which is preliminary data.</text>
</comment>
<protein>
    <submittedName>
        <fullName evidence="1">Uncharacterized protein</fullName>
    </submittedName>
</protein>
<dbReference type="AlphaFoldDB" id="A0A1F5RHX5"/>
<evidence type="ECO:0000313" key="2">
    <source>
        <dbReference type="Proteomes" id="UP000177230"/>
    </source>
</evidence>
<sequence>MSPSELIKTSGINNNIVNCALRKLFRKNIVKCFNPESKTGRIYGLTAKGKVLRKELLTGTDFQEPVNDDYIEPSNIDWKLYGWITAGKGKREYLKIMNTYSKIRDGTFRASQVFTRFRYEGIKSTPRTEVYRAIKQFIKRGILSRIAVGKRNVRFKFTKKGLLISEILSA</sequence>
<dbReference type="InterPro" id="IPR036390">
    <property type="entry name" value="WH_DNA-bd_sf"/>
</dbReference>
<dbReference type="SUPFAM" id="SSF46785">
    <property type="entry name" value="Winged helix' DNA-binding domain"/>
    <property type="match status" value="1"/>
</dbReference>
<name>A0A1F5RHX5_9BACT</name>
<dbReference type="Proteomes" id="UP000177230">
    <property type="component" value="Unassembled WGS sequence"/>
</dbReference>
<gene>
    <name evidence="1" type="ORF">A2024_05690</name>
</gene>